<feature type="signal peptide" evidence="1">
    <location>
        <begin position="1"/>
        <end position="20"/>
    </location>
</feature>
<evidence type="ECO:0000256" key="1">
    <source>
        <dbReference type="SAM" id="SignalP"/>
    </source>
</evidence>
<evidence type="ECO:0008006" key="4">
    <source>
        <dbReference type="Google" id="ProtNLM"/>
    </source>
</evidence>
<dbReference type="AlphaFoldDB" id="A0A3S4HLK2"/>
<evidence type="ECO:0000313" key="2">
    <source>
        <dbReference type="EMBL" id="VEB45005.1"/>
    </source>
</evidence>
<reference evidence="2 3" key="1">
    <citation type="submission" date="2018-12" db="EMBL/GenBank/DDBJ databases">
        <authorList>
            <consortium name="Pathogen Informatics"/>
        </authorList>
    </citation>
    <scope>NUCLEOTIDE SEQUENCE [LARGE SCALE GENOMIC DNA]</scope>
    <source>
        <strain evidence="2 3">NCTC9695</strain>
    </source>
</reference>
<organism evidence="2 3">
    <name type="scientific">Chromobacterium violaceum</name>
    <dbReference type="NCBI Taxonomy" id="536"/>
    <lineage>
        <taxon>Bacteria</taxon>
        <taxon>Pseudomonadati</taxon>
        <taxon>Pseudomonadota</taxon>
        <taxon>Betaproteobacteria</taxon>
        <taxon>Neisseriales</taxon>
        <taxon>Chromobacteriaceae</taxon>
        <taxon>Chromobacterium</taxon>
    </lineage>
</organism>
<proteinExistence type="predicted"/>
<keyword evidence="1" id="KW-0732">Signal</keyword>
<sequence>MSIVKIGCGLLLLISAAAQAEDVNGIDRLNFSGDALKLDLSADASKPYKLNLEKRNWSDADCKVTVTRMGKDLTFQVKLNRPAGERCKLEVSGNVKPGKQVGVDLKAFDGDLNGQFAAVQLRGQALKVELKGAYGAVSMHGDAVKAEVRASVEELKAQGQAVNLAFDGSARGMTLDGQAVKAEVKLRGAQPAASVDVKGQMVNLDFSAGRQAKLDYQVSGQASKVSGDWVNTRRAVEAEGQRLGGEGVARARLITV</sequence>
<dbReference type="EMBL" id="LR134182">
    <property type="protein sequence ID" value="VEB45005.1"/>
    <property type="molecule type" value="Genomic_DNA"/>
</dbReference>
<accession>A0A3S4HLK2</accession>
<name>A0A3S4HLK2_CHRVL</name>
<feature type="chain" id="PRO_5018667951" description="Adhesin domain-containing protein" evidence="1">
    <location>
        <begin position="21"/>
        <end position="256"/>
    </location>
</feature>
<gene>
    <name evidence="2" type="ORF">NCTC9695_05510</name>
</gene>
<evidence type="ECO:0000313" key="3">
    <source>
        <dbReference type="Proteomes" id="UP000275777"/>
    </source>
</evidence>
<protein>
    <recommendedName>
        <fullName evidence="4">Adhesin domain-containing protein</fullName>
    </recommendedName>
</protein>
<dbReference type="Proteomes" id="UP000275777">
    <property type="component" value="Chromosome"/>
</dbReference>